<accession>A0A7X6LA12</accession>
<feature type="domain" description="UspA" evidence="2">
    <location>
        <begin position="1"/>
        <end position="139"/>
    </location>
</feature>
<dbReference type="Gene3D" id="3.40.50.620">
    <property type="entry name" value="HUPs"/>
    <property type="match status" value="1"/>
</dbReference>
<evidence type="ECO:0000256" key="1">
    <source>
        <dbReference type="ARBA" id="ARBA00008791"/>
    </source>
</evidence>
<dbReference type="InterPro" id="IPR006015">
    <property type="entry name" value="Universal_stress_UspA"/>
</dbReference>
<proteinExistence type="inferred from homology"/>
<dbReference type="InterPro" id="IPR006016">
    <property type="entry name" value="UspA"/>
</dbReference>
<dbReference type="SUPFAM" id="SSF52402">
    <property type="entry name" value="Adenine nucleotide alpha hydrolases-like"/>
    <property type="match status" value="1"/>
</dbReference>
<keyword evidence="4" id="KW-1185">Reference proteome</keyword>
<evidence type="ECO:0000259" key="2">
    <source>
        <dbReference type="Pfam" id="PF00582"/>
    </source>
</evidence>
<organism evidence="3 4">
    <name type="scientific">Nocardia gamkensis</name>
    <dbReference type="NCBI Taxonomy" id="352869"/>
    <lineage>
        <taxon>Bacteria</taxon>
        <taxon>Bacillati</taxon>
        <taxon>Actinomycetota</taxon>
        <taxon>Actinomycetes</taxon>
        <taxon>Mycobacteriales</taxon>
        <taxon>Nocardiaceae</taxon>
        <taxon>Nocardia</taxon>
    </lineage>
</organism>
<dbReference type="InterPro" id="IPR014729">
    <property type="entry name" value="Rossmann-like_a/b/a_fold"/>
</dbReference>
<dbReference type="AlphaFoldDB" id="A0A7X6LA12"/>
<protein>
    <submittedName>
        <fullName evidence="3">Universal stress protein</fullName>
    </submittedName>
</protein>
<comment type="similarity">
    <text evidence="1">Belongs to the universal stress protein A family.</text>
</comment>
<dbReference type="PANTHER" id="PTHR46268:SF6">
    <property type="entry name" value="UNIVERSAL STRESS PROTEIN UP12"/>
    <property type="match status" value="1"/>
</dbReference>
<reference evidence="3 4" key="1">
    <citation type="submission" date="2020-04" db="EMBL/GenBank/DDBJ databases">
        <title>MicrobeNet Type strains.</title>
        <authorList>
            <person name="Nicholson A.C."/>
        </authorList>
    </citation>
    <scope>NUCLEOTIDE SEQUENCE [LARGE SCALE GENOMIC DNA]</scope>
    <source>
        <strain evidence="3 4">DSM 44956</strain>
    </source>
</reference>
<dbReference type="RefSeq" id="WP_062971628.1">
    <property type="nucleotide sequence ID" value="NZ_JAAXOS010000018.1"/>
</dbReference>
<sequence length="149" mass="15813">MFQRIVVGYDDSPGARAALTMALDLATAHHAALTVVAVEEYLPHYGPVVGEIEDERSIGEQTCRRWLATAAETAEQRGIAVRAELRAGQAARELATAAADHDADLLVLGRSGHSGIWGRFMGSTAEKAARHVGCSVLVAHDGVEKAGQR</sequence>
<dbReference type="PRINTS" id="PR01438">
    <property type="entry name" value="UNVRSLSTRESS"/>
</dbReference>
<dbReference type="Pfam" id="PF00582">
    <property type="entry name" value="Usp"/>
    <property type="match status" value="1"/>
</dbReference>
<evidence type="ECO:0000313" key="3">
    <source>
        <dbReference type="EMBL" id="NKY30508.1"/>
    </source>
</evidence>
<dbReference type="EMBL" id="JAAXOS010000018">
    <property type="protein sequence ID" value="NKY30508.1"/>
    <property type="molecule type" value="Genomic_DNA"/>
</dbReference>
<dbReference type="PANTHER" id="PTHR46268">
    <property type="entry name" value="STRESS RESPONSE PROTEIN NHAX"/>
    <property type="match status" value="1"/>
</dbReference>
<name>A0A7X6LA12_9NOCA</name>
<comment type="caution">
    <text evidence="3">The sequence shown here is derived from an EMBL/GenBank/DDBJ whole genome shotgun (WGS) entry which is preliminary data.</text>
</comment>
<gene>
    <name evidence="3" type="ORF">HGB38_30465</name>
</gene>
<dbReference type="CDD" id="cd00293">
    <property type="entry name" value="USP-like"/>
    <property type="match status" value="1"/>
</dbReference>
<dbReference type="Proteomes" id="UP000540698">
    <property type="component" value="Unassembled WGS sequence"/>
</dbReference>
<evidence type="ECO:0000313" key="4">
    <source>
        <dbReference type="Proteomes" id="UP000540698"/>
    </source>
</evidence>